<dbReference type="RefSeq" id="XP_036627196.1">
    <property type="nucleotide sequence ID" value="XM_036781341.1"/>
</dbReference>
<evidence type="ECO:0000313" key="2">
    <source>
        <dbReference type="Proteomes" id="UP000623687"/>
    </source>
</evidence>
<dbReference type="VEuPathDB" id="FungiDB:PC9H_011861"/>
<dbReference type="EMBL" id="JACETU010000009">
    <property type="protein sequence ID" value="KAF7421338.1"/>
    <property type="molecule type" value="Genomic_DNA"/>
</dbReference>
<evidence type="ECO:0000313" key="1">
    <source>
        <dbReference type="EMBL" id="KAF7421338.1"/>
    </source>
</evidence>
<dbReference type="AlphaFoldDB" id="A0A8H6ZLU6"/>
<sequence length="249" mass="27711">MLRGQHITYAGALTQARMQTPWTLRMRATVGFASSADWRETSTTSRRTKIQHTQKGSAGGPRYHAAFRHASAPPEHKCPALAHNRSAIRALDTVSVEMGELVAELSSARGLRSPTADTIWVREPTGSRWLTIPRHSAKRGGYYQDPRSHIHVCFTPSCSQDFPAVIYDLRVLHRDGPEIEYIRRGNRAAVRDANNTIIDQTQFTSVLKPEMRFDIGVIGDGGNSVDGCSNVECANLFRIVFQPPPKYPT</sequence>
<comment type="caution">
    <text evidence="1">The sequence shown here is derived from an EMBL/GenBank/DDBJ whole genome shotgun (WGS) entry which is preliminary data.</text>
</comment>
<dbReference type="GeneID" id="59381679"/>
<protein>
    <submittedName>
        <fullName evidence="1">Uncharacterized protein</fullName>
    </submittedName>
</protein>
<dbReference type="Proteomes" id="UP000623687">
    <property type="component" value="Unassembled WGS sequence"/>
</dbReference>
<reference evidence="1" key="1">
    <citation type="submission" date="2019-07" db="EMBL/GenBank/DDBJ databases">
        <authorList>
            <person name="Palmer J.M."/>
        </authorList>
    </citation>
    <scope>NUCLEOTIDE SEQUENCE</scope>
    <source>
        <strain evidence="1">PC9</strain>
    </source>
</reference>
<proteinExistence type="predicted"/>
<name>A0A8H6ZLU6_PLEOS</name>
<accession>A0A8H6ZLU6</accession>
<organism evidence="1 2">
    <name type="scientific">Pleurotus ostreatus</name>
    <name type="common">Oyster mushroom</name>
    <name type="synonym">White-rot fungus</name>
    <dbReference type="NCBI Taxonomy" id="5322"/>
    <lineage>
        <taxon>Eukaryota</taxon>
        <taxon>Fungi</taxon>
        <taxon>Dikarya</taxon>
        <taxon>Basidiomycota</taxon>
        <taxon>Agaricomycotina</taxon>
        <taxon>Agaricomycetes</taxon>
        <taxon>Agaricomycetidae</taxon>
        <taxon>Agaricales</taxon>
        <taxon>Pleurotineae</taxon>
        <taxon>Pleurotaceae</taxon>
        <taxon>Pleurotus</taxon>
    </lineage>
</organism>
<gene>
    <name evidence="1" type="ORF">PC9H_011861</name>
</gene>
<keyword evidence="2" id="KW-1185">Reference proteome</keyword>